<keyword evidence="4" id="KW-1185">Reference proteome</keyword>
<dbReference type="Proteomes" id="UP001056937">
    <property type="component" value="Chromosome 1"/>
</dbReference>
<dbReference type="EMBL" id="CP084930">
    <property type="protein sequence ID" value="USI71479.1"/>
    <property type="molecule type" value="Genomic_DNA"/>
</dbReference>
<accession>A0ABY4X3M7</accession>
<dbReference type="Pfam" id="PF23666">
    <property type="entry name" value="Rcc01698_C"/>
    <property type="match status" value="1"/>
</dbReference>
<evidence type="ECO:0000313" key="4">
    <source>
        <dbReference type="Proteomes" id="UP001056937"/>
    </source>
</evidence>
<dbReference type="InterPro" id="IPR056490">
    <property type="entry name" value="Rcc01698_C"/>
</dbReference>
<name>A0ABY4X3M7_9SPHN</name>
<evidence type="ECO:0000259" key="1">
    <source>
        <dbReference type="Pfam" id="PF13550"/>
    </source>
</evidence>
<sequence>MATLVLQTVGAALGGPIGGAVGALIGYTLDHTLFTPRAARGPRLNGLAVQGSGYGAALPRLFGTMRVAGTVIWSTDLIERREEAGGGKGRGSTTHYSYSASFAVALSARPIQRVGRIWAEGNLLRGAAGDWKSPIAGFRLHLGDEGQAPDPLIAAAQGLDATPAYRGLAYAVFEGLELGAFGNRIPSLGFEVIADAAPVSVGEIAAALSDGAIRGGPGERLTGFAAEGDSVRGALEALAEALPIALGEDAQGLVLLDEDAPARPIDPLALGGHGGTRAAPRLEIERRGEGLLTEALTLMHYDPARDFQPGAQTARRGAAGRRGGTVALAAALPAAAARALAEARLARDAAARETARVTLSAAGLAVPVGAILRLPDLAGRWRVRERRFEEWVVTLACTRLPGAAPPPPPASPGAPVIEPDRLSGRTRLALLDLPLAEAAPRDEPALLIAARGDGAGWRGAMLIGSRDEGQGWEAIGATAPPAVIGTAETALAPGGALLVDRRATLVVRLPGETALAGDDRLGWSAARTLMLVGDELLQFGTATALGDGRFRLSTLLRGRRGTEWAMALHQPGERVVLIEPTSLRRWPLPLAALGTRLRVSASGVGDAEPAEAALRFMGAALAPPAPVAGRMRRRGAGVRIEWVRRSRQGWDWRDGGEAPLGEERERYRVTVEGAPPHETDRPWLELAAARPGLSVTIEQLGTVAASPPLRLVLP</sequence>
<feature type="domain" description="Rcc01698-like C-terminal" evidence="2">
    <location>
        <begin position="482"/>
        <end position="576"/>
    </location>
</feature>
<organism evidence="3 4">
    <name type="scientific">Sphingomonas morindae</name>
    <dbReference type="NCBI Taxonomy" id="1541170"/>
    <lineage>
        <taxon>Bacteria</taxon>
        <taxon>Pseudomonadati</taxon>
        <taxon>Pseudomonadota</taxon>
        <taxon>Alphaproteobacteria</taxon>
        <taxon>Sphingomonadales</taxon>
        <taxon>Sphingomonadaceae</taxon>
        <taxon>Sphingomonas</taxon>
    </lineage>
</organism>
<proteinExistence type="predicted"/>
<dbReference type="RefSeq" id="WP_252165292.1">
    <property type="nucleotide sequence ID" value="NZ_CP084930.1"/>
</dbReference>
<reference evidence="3" key="1">
    <citation type="journal article" date="2022" name="Toxins">
        <title>Genomic Analysis of Sphingopyxis sp. USTB-05 for Biodegrading Cyanobacterial Hepatotoxins.</title>
        <authorList>
            <person name="Liu C."/>
            <person name="Xu Q."/>
            <person name="Zhao Z."/>
            <person name="Zhang H."/>
            <person name="Liu X."/>
            <person name="Yin C."/>
            <person name="Liu Y."/>
            <person name="Yan H."/>
        </authorList>
    </citation>
    <scope>NUCLEOTIDE SEQUENCE</scope>
    <source>
        <strain evidence="3">NBD5</strain>
    </source>
</reference>
<dbReference type="Pfam" id="PF13550">
    <property type="entry name" value="Phage-tail_3"/>
    <property type="match status" value="1"/>
</dbReference>
<dbReference type="InterPro" id="IPR032876">
    <property type="entry name" value="J_dom"/>
</dbReference>
<evidence type="ECO:0000259" key="2">
    <source>
        <dbReference type="Pfam" id="PF23666"/>
    </source>
</evidence>
<gene>
    <name evidence="3" type="ORF">LHA26_09005</name>
</gene>
<feature type="domain" description="Tip attachment protein J" evidence="1">
    <location>
        <begin position="228"/>
        <end position="385"/>
    </location>
</feature>
<protein>
    <submittedName>
        <fullName evidence="3">Phage tail protein</fullName>
    </submittedName>
</protein>
<evidence type="ECO:0000313" key="3">
    <source>
        <dbReference type="EMBL" id="USI71479.1"/>
    </source>
</evidence>